<reference evidence="1" key="1">
    <citation type="journal article" date="2022" name="Int. J. Mol. Sci.">
        <title>Draft Genome of Tanacetum Coccineum: Genomic Comparison of Closely Related Tanacetum-Family Plants.</title>
        <authorList>
            <person name="Yamashiro T."/>
            <person name="Shiraishi A."/>
            <person name="Nakayama K."/>
            <person name="Satake H."/>
        </authorList>
    </citation>
    <scope>NUCLEOTIDE SEQUENCE</scope>
</reference>
<reference evidence="1" key="2">
    <citation type="submission" date="2022-01" db="EMBL/GenBank/DDBJ databases">
        <authorList>
            <person name="Yamashiro T."/>
            <person name="Shiraishi A."/>
            <person name="Satake H."/>
            <person name="Nakayama K."/>
        </authorList>
    </citation>
    <scope>NUCLEOTIDE SEQUENCE</scope>
</reference>
<protein>
    <submittedName>
        <fullName evidence="1">Uncharacterized protein</fullName>
    </submittedName>
</protein>
<dbReference type="Proteomes" id="UP001151760">
    <property type="component" value="Unassembled WGS sequence"/>
</dbReference>
<evidence type="ECO:0000313" key="2">
    <source>
        <dbReference type="Proteomes" id="UP001151760"/>
    </source>
</evidence>
<evidence type="ECO:0000313" key="1">
    <source>
        <dbReference type="EMBL" id="GJS53059.1"/>
    </source>
</evidence>
<comment type="caution">
    <text evidence="1">The sequence shown here is derived from an EMBL/GenBank/DDBJ whole genome shotgun (WGS) entry which is preliminary data.</text>
</comment>
<name>A0ABQ4WJJ9_9ASTR</name>
<keyword evidence="2" id="KW-1185">Reference proteome</keyword>
<dbReference type="EMBL" id="BQNB010008699">
    <property type="protein sequence ID" value="GJS53059.1"/>
    <property type="molecule type" value="Genomic_DNA"/>
</dbReference>
<proteinExistence type="predicted"/>
<organism evidence="1 2">
    <name type="scientific">Tanacetum coccineum</name>
    <dbReference type="NCBI Taxonomy" id="301880"/>
    <lineage>
        <taxon>Eukaryota</taxon>
        <taxon>Viridiplantae</taxon>
        <taxon>Streptophyta</taxon>
        <taxon>Embryophyta</taxon>
        <taxon>Tracheophyta</taxon>
        <taxon>Spermatophyta</taxon>
        <taxon>Magnoliopsida</taxon>
        <taxon>eudicotyledons</taxon>
        <taxon>Gunneridae</taxon>
        <taxon>Pentapetalae</taxon>
        <taxon>asterids</taxon>
        <taxon>campanulids</taxon>
        <taxon>Asterales</taxon>
        <taxon>Asteraceae</taxon>
        <taxon>Asteroideae</taxon>
        <taxon>Anthemideae</taxon>
        <taxon>Anthemidinae</taxon>
        <taxon>Tanacetum</taxon>
    </lineage>
</organism>
<sequence length="269" mass="31303">MPICEGSCRLTFLERQEVWNDCRSCKVRVGSNGNLLWEASVLYDEKKGCVMDTLKFTAMPFGLTNAPAVFMELMSRSGRKRRCRESFNKRGSGAKRKLSRCGRNQMGNESILALPEGAGDFVVYYDARSKDLEACLEKRRRLWVVEGLTLERCSTFGKKDKLEPSYVGPFEILGWIGPIVRLKIYVLWAEYRKLDWEFLFDELRVKVRWDSKRGPELTWERKDQMRSRELKRNGNVMVIVREVFVKILLESFGKLSIRTLCDCIWLVVA</sequence>
<accession>A0ABQ4WJJ9</accession>
<gene>
    <name evidence="1" type="ORF">Tco_0626421</name>
</gene>